<evidence type="ECO:0000313" key="3">
    <source>
        <dbReference type="Proteomes" id="UP000306791"/>
    </source>
</evidence>
<dbReference type="Proteomes" id="UP000306791">
    <property type="component" value="Unassembled WGS sequence"/>
</dbReference>
<dbReference type="InterPro" id="IPR011042">
    <property type="entry name" value="6-blade_b-propeller_TolB-like"/>
</dbReference>
<evidence type="ECO:0000313" key="2">
    <source>
        <dbReference type="EMBL" id="TLM77799.1"/>
    </source>
</evidence>
<proteinExistence type="predicted"/>
<dbReference type="Gene3D" id="2.120.10.30">
    <property type="entry name" value="TolB, C-terminal domain"/>
    <property type="match status" value="1"/>
</dbReference>
<feature type="region of interest" description="Disordered" evidence="1">
    <location>
        <begin position="1"/>
        <end position="20"/>
    </location>
</feature>
<comment type="caution">
    <text evidence="2">The sequence shown here is derived from an EMBL/GenBank/DDBJ whole genome shotgun (WGS) entry which is preliminary data.</text>
</comment>
<protein>
    <recommendedName>
        <fullName evidence="4">SMP-30/Gluconolactonase/LRE-like region domain-containing protein</fullName>
    </recommendedName>
</protein>
<dbReference type="PANTHER" id="PTHR24104:SF25">
    <property type="entry name" value="PROTEIN LIN-41"/>
    <property type="match status" value="1"/>
</dbReference>
<gene>
    <name evidence="2" type="ORF">FDY93_09450</name>
</gene>
<dbReference type="PANTHER" id="PTHR24104">
    <property type="entry name" value="E3 UBIQUITIN-PROTEIN LIGASE NHLRC1-RELATED"/>
    <property type="match status" value="1"/>
</dbReference>
<reference evidence="2 3" key="1">
    <citation type="submission" date="2019-05" db="EMBL/GenBank/DDBJ databases">
        <title>Microbulbifer harenosus sp. nov., an alginate-degrading bacterium isolated from coastal sand.</title>
        <authorList>
            <person name="Huang H."/>
            <person name="Mo K."/>
            <person name="Bao S."/>
        </authorList>
    </citation>
    <scope>NUCLEOTIDE SEQUENCE [LARGE SCALE GENOMIC DNA]</scope>
    <source>
        <strain evidence="2 3">HB161719</strain>
    </source>
</reference>
<name>A0ABY2UL37_9GAMM</name>
<accession>A0ABY2UL37</accession>
<organism evidence="2 3">
    <name type="scientific">Microbulbifer harenosus</name>
    <dbReference type="NCBI Taxonomy" id="2576840"/>
    <lineage>
        <taxon>Bacteria</taxon>
        <taxon>Pseudomonadati</taxon>
        <taxon>Pseudomonadota</taxon>
        <taxon>Gammaproteobacteria</taxon>
        <taxon>Cellvibrionales</taxon>
        <taxon>Microbulbiferaceae</taxon>
        <taxon>Microbulbifer</taxon>
    </lineage>
</organism>
<dbReference type="RefSeq" id="WP_138235476.1">
    <property type="nucleotide sequence ID" value="NZ_VANI01000009.1"/>
</dbReference>
<dbReference type="EMBL" id="VANI01000009">
    <property type="protein sequence ID" value="TLM77799.1"/>
    <property type="molecule type" value="Genomic_DNA"/>
</dbReference>
<dbReference type="SUPFAM" id="SSF101898">
    <property type="entry name" value="NHL repeat"/>
    <property type="match status" value="1"/>
</dbReference>
<sequence length="876" mass="93175">MSGRTVRDRRGGGGGWIHRGSLQQEGSVALRHREVGNLAECGWNGEEFQPALPVARRTVARPSARIRRGIETAGASRRSPEQPGRTTPCGRQIVLCHTFFNGITDSELRSKGVRFMIDSVGSGCVLFGRSVAVTVFTMVLGGLLSGVSAEPLAQINWADAHSSGSVHRNSTPKPSLGANLQHEAAQHWENGGFPGPIGNWLPLGKTLRGKVEGNGAPLRGYKVSLYASRVAGLPFDRILATTHTDAAGEFELRYWMPPQLPDYLRPVLFVIAEKGPVMLVAASGSGAGRLENVVINERTTVATGAAFAQFVHGDRVRGNTYGMLNAVRMAENMADPKTGKVGEVLRRTPNGSETSTFATFNSLTNVVAGCVADSIHCHALFAATSHAGETPATNVLQAIANIMKSPAYPNYPSAADDPVYLLSLALPLYQPALTERPTNWLLFIKFTGGFYSEQDSDNLMNGPGNVAIDEKGYAWVINNYKPRAPDEFACTGQRLLKFYPWGETFPGSPFTGGGLSGAGFGVTFDPRGLLWVGNYGFEAPSCANGNIPPDPAKKIPATHNSVSLFLPNGKPLSPESGFTKGNIWWPQGTVSDREGNIWIANCGNDTITLIPKGNPLLAKNFPLPGAGTPEAPNLKPFAIAIDPKGRAWVTGNNSGEVYMLTVDGDIQVKDTSMVDISYPIGISGDSKGNMWVNSTSGVRIPCVDPYEPQDGPNPSIVFFPADGGEPMQIINQGGLGLPWGNAIDGADSLWVFNFGQSPVEGITEDTQFGNTAISHFCGSGKCPQGLNLGDPISPPTGYTSDALDRLTGGGIDPSGNIWLMNNWKKAGPALYDINPGENSIVIVPGAATPVKTPLIGPPRTFAKPHVNVHNTASMSQ</sequence>
<evidence type="ECO:0000256" key="1">
    <source>
        <dbReference type="SAM" id="MobiDB-lite"/>
    </source>
</evidence>
<feature type="compositionally biased region" description="Basic and acidic residues" evidence="1">
    <location>
        <begin position="1"/>
        <end position="11"/>
    </location>
</feature>
<evidence type="ECO:0008006" key="4">
    <source>
        <dbReference type="Google" id="ProtNLM"/>
    </source>
</evidence>
<dbReference type="InterPro" id="IPR050952">
    <property type="entry name" value="TRIM-NHL_E3_ligases"/>
</dbReference>
<keyword evidence="3" id="KW-1185">Reference proteome</keyword>
<feature type="region of interest" description="Disordered" evidence="1">
    <location>
        <begin position="69"/>
        <end position="88"/>
    </location>
</feature>